<dbReference type="InterPro" id="IPR015867">
    <property type="entry name" value="N-reg_PII/ATP_PRibTrfase_C"/>
</dbReference>
<feature type="transmembrane region" description="Helical" evidence="6">
    <location>
        <begin position="81"/>
        <end position="99"/>
    </location>
</feature>
<feature type="transmembrane region" description="Helical" evidence="6">
    <location>
        <begin position="151"/>
        <end position="170"/>
    </location>
</feature>
<dbReference type="Proteomes" id="UP000092714">
    <property type="component" value="Unassembled WGS sequence"/>
</dbReference>
<dbReference type="RefSeq" id="WP_065254259.1">
    <property type="nucleotide sequence ID" value="NZ_JAQLCW010000013.1"/>
</dbReference>
<feature type="domain" description="DUF2179" evidence="7">
    <location>
        <begin position="221"/>
        <end position="276"/>
    </location>
</feature>
<comment type="caution">
    <text evidence="8">The sequence shown here is derived from an EMBL/GenBank/DDBJ whole genome shotgun (WGS) entry which is preliminary data.</text>
</comment>
<proteinExistence type="predicted"/>
<keyword evidence="4 6" id="KW-1133">Transmembrane helix</keyword>
<dbReference type="eggNOG" id="COG1284">
    <property type="taxonomic scope" value="Bacteria"/>
</dbReference>
<dbReference type="CDD" id="cd16380">
    <property type="entry name" value="YitT_C"/>
    <property type="match status" value="1"/>
</dbReference>
<dbReference type="OrthoDB" id="3180973at2"/>
<dbReference type="PANTHER" id="PTHR33545">
    <property type="entry name" value="UPF0750 MEMBRANE PROTEIN YITT-RELATED"/>
    <property type="match status" value="1"/>
</dbReference>
<feature type="transmembrane region" description="Helical" evidence="6">
    <location>
        <begin position="52"/>
        <end position="74"/>
    </location>
</feature>
<dbReference type="AlphaFoldDB" id="A0A1B8RSL3"/>
<sequence>MNKKVLQRIGIILLYGILAGIGVNCFLTPVKVYSGGVTGLSMLLSSIGNDFIGVNIDISAWVLIINLPLLYLSWKKLGNKFTIYSLLAVISASLFIKVIPETLITENIFLAAIFGGALTGVGSGLCFRAGFSTAGTDIIVLVVQKLTGKSVGVIGFILNGIIVSLAGIMYGIEMGLYSLVSIFATTKLVDIFYVQQYKLTVNIYTRKEKEVVKALLANNLRGVTVHTALKGGYTNDPLSSIVTVISKHELLFIKKVLMEVDEEAFINVQPTVEVVGKFIDKSLI</sequence>
<evidence type="ECO:0000256" key="2">
    <source>
        <dbReference type="ARBA" id="ARBA00022475"/>
    </source>
</evidence>
<comment type="subcellular location">
    <subcellularLocation>
        <location evidence="1">Cell membrane</location>
        <topology evidence="1">Multi-pass membrane protein</topology>
    </subcellularLocation>
</comment>
<keyword evidence="3 6" id="KW-0812">Transmembrane</keyword>
<evidence type="ECO:0000313" key="9">
    <source>
        <dbReference type="Proteomes" id="UP000092714"/>
    </source>
</evidence>
<keyword evidence="2" id="KW-1003">Cell membrane</keyword>
<keyword evidence="5 6" id="KW-0472">Membrane</keyword>
<dbReference type="PIRSF" id="PIRSF006483">
    <property type="entry name" value="Membrane_protein_YitT"/>
    <property type="match status" value="1"/>
</dbReference>
<organism evidence="8 9">
    <name type="scientific">Clostridium paraputrificum</name>
    <dbReference type="NCBI Taxonomy" id="29363"/>
    <lineage>
        <taxon>Bacteria</taxon>
        <taxon>Bacillati</taxon>
        <taxon>Bacillota</taxon>
        <taxon>Clostridia</taxon>
        <taxon>Eubacteriales</taxon>
        <taxon>Clostridiaceae</taxon>
        <taxon>Clostridium</taxon>
    </lineage>
</organism>
<dbReference type="InterPro" id="IPR051461">
    <property type="entry name" value="UPF0750_membrane"/>
</dbReference>
<evidence type="ECO:0000256" key="3">
    <source>
        <dbReference type="ARBA" id="ARBA00022692"/>
    </source>
</evidence>
<name>A0A1B8RSL3_9CLOT</name>
<dbReference type="InterPro" id="IPR019264">
    <property type="entry name" value="DUF2179"/>
</dbReference>
<accession>A0A1B8RSL3</accession>
<dbReference type="Gene3D" id="3.30.70.120">
    <property type="match status" value="1"/>
</dbReference>
<feature type="transmembrane region" description="Helical" evidence="6">
    <location>
        <begin position="12"/>
        <end position="32"/>
    </location>
</feature>
<dbReference type="Pfam" id="PF02588">
    <property type="entry name" value="YitT_membrane"/>
    <property type="match status" value="1"/>
</dbReference>
<dbReference type="EMBL" id="MAPZ01000010">
    <property type="protein sequence ID" value="OBY11818.1"/>
    <property type="molecule type" value="Genomic_DNA"/>
</dbReference>
<dbReference type="GO" id="GO:0005886">
    <property type="term" value="C:plasma membrane"/>
    <property type="evidence" value="ECO:0007669"/>
    <property type="project" value="UniProtKB-SubCell"/>
</dbReference>
<evidence type="ECO:0000259" key="7">
    <source>
        <dbReference type="Pfam" id="PF10035"/>
    </source>
</evidence>
<evidence type="ECO:0000256" key="1">
    <source>
        <dbReference type="ARBA" id="ARBA00004651"/>
    </source>
</evidence>
<dbReference type="Pfam" id="PF10035">
    <property type="entry name" value="DUF2179"/>
    <property type="match status" value="1"/>
</dbReference>
<evidence type="ECO:0000256" key="6">
    <source>
        <dbReference type="SAM" id="Phobius"/>
    </source>
</evidence>
<keyword evidence="9" id="KW-1185">Reference proteome</keyword>
<evidence type="ECO:0000256" key="5">
    <source>
        <dbReference type="ARBA" id="ARBA00023136"/>
    </source>
</evidence>
<dbReference type="InterPro" id="IPR003740">
    <property type="entry name" value="YitT"/>
</dbReference>
<evidence type="ECO:0000256" key="4">
    <source>
        <dbReference type="ARBA" id="ARBA00022989"/>
    </source>
</evidence>
<evidence type="ECO:0000313" key="8">
    <source>
        <dbReference type="EMBL" id="OBY11818.1"/>
    </source>
</evidence>
<dbReference type="PANTHER" id="PTHR33545:SF5">
    <property type="entry name" value="UPF0750 MEMBRANE PROTEIN YITT"/>
    <property type="match status" value="1"/>
</dbReference>
<protein>
    <recommendedName>
        <fullName evidence="7">DUF2179 domain-containing protein</fullName>
    </recommendedName>
</protein>
<feature type="transmembrane region" description="Helical" evidence="6">
    <location>
        <begin position="111"/>
        <end position="131"/>
    </location>
</feature>
<gene>
    <name evidence="8" type="ORF">CP373A1_02525</name>
</gene>
<reference evidence="8 9" key="1">
    <citation type="submission" date="2016-06" db="EMBL/GenBank/DDBJ databases">
        <authorList>
            <person name="Kjaerup R.B."/>
            <person name="Dalgaard T.S."/>
            <person name="Juul-Madsen H.R."/>
        </authorList>
    </citation>
    <scope>NUCLEOTIDE SEQUENCE [LARGE SCALE GENOMIC DNA]</scope>
    <source>
        <strain evidence="8 9">373-A1</strain>
    </source>
</reference>